<dbReference type="Pfam" id="PF01596">
    <property type="entry name" value="Methyltransf_3"/>
    <property type="match status" value="1"/>
</dbReference>
<dbReference type="SUPFAM" id="SSF53335">
    <property type="entry name" value="S-adenosyl-L-methionine-dependent methyltransferases"/>
    <property type="match status" value="1"/>
</dbReference>
<feature type="region of interest" description="Disordered" evidence="7">
    <location>
        <begin position="480"/>
        <end position="508"/>
    </location>
</feature>
<evidence type="ECO:0000256" key="8">
    <source>
        <dbReference type="SAM" id="Phobius"/>
    </source>
</evidence>
<keyword evidence="8" id="KW-0812">Transmembrane</keyword>
<evidence type="ECO:0000256" key="4">
    <source>
        <dbReference type="ARBA" id="ARBA00022691"/>
    </source>
</evidence>
<evidence type="ECO:0000256" key="2">
    <source>
        <dbReference type="ARBA" id="ARBA00022603"/>
    </source>
</evidence>
<accession>A0A2J6Q8B5</accession>
<feature type="transmembrane region" description="Helical" evidence="8">
    <location>
        <begin position="288"/>
        <end position="311"/>
    </location>
</feature>
<dbReference type="Gene3D" id="3.40.50.150">
    <property type="entry name" value="Vaccinia Virus protein VP39"/>
    <property type="match status" value="1"/>
</dbReference>
<dbReference type="OrthoDB" id="186626at2759"/>
<dbReference type="PANTHER" id="PTHR43836">
    <property type="entry name" value="CATECHOL O-METHYLTRANSFERASE 1-RELATED"/>
    <property type="match status" value="1"/>
</dbReference>
<keyword evidence="2" id="KW-0489">Methyltransferase</keyword>
<evidence type="ECO:0000313" key="9">
    <source>
        <dbReference type="EMBL" id="PMD22527.1"/>
    </source>
</evidence>
<dbReference type="AlphaFoldDB" id="A0A2J6Q8B5"/>
<dbReference type="EMBL" id="KZ613477">
    <property type="protein sequence ID" value="PMD22527.1"/>
    <property type="molecule type" value="Genomic_DNA"/>
</dbReference>
<dbReference type="GO" id="GO:0006584">
    <property type="term" value="P:catecholamine metabolic process"/>
    <property type="evidence" value="ECO:0007669"/>
    <property type="project" value="UniProtKB-KW"/>
</dbReference>
<feature type="compositionally biased region" description="Basic and acidic residues" evidence="7">
    <location>
        <begin position="496"/>
        <end position="508"/>
    </location>
</feature>
<name>A0A2J6Q8B5_9HELO</name>
<keyword evidence="3" id="KW-0808">Transferase</keyword>
<reference evidence="9 10" key="1">
    <citation type="submission" date="2016-05" db="EMBL/GenBank/DDBJ databases">
        <title>A degradative enzymes factory behind the ericoid mycorrhizal symbiosis.</title>
        <authorList>
            <consortium name="DOE Joint Genome Institute"/>
            <person name="Martino E."/>
            <person name="Morin E."/>
            <person name="Grelet G."/>
            <person name="Kuo A."/>
            <person name="Kohler A."/>
            <person name="Daghino S."/>
            <person name="Barry K."/>
            <person name="Choi C."/>
            <person name="Cichocki N."/>
            <person name="Clum A."/>
            <person name="Copeland A."/>
            <person name="Hainaut M."/>
            <person name="Haridas S."/>
            <person name="Labutti K."/>
            <person name="Lindquist E."/>
            <person name="Lipzen A."/>
            <person name="Khouja H.-R."/>
            <person name="Murat C."/>
            <person name="Ohm R."/>
            <person name="Olson A."/>
            <person name="Spatafora J."/>
            <person name="Veneault-Fourrey C."/>
            <person name="Henrissat B."/>
            <person name="Grigoriev I."/>
            <person name="Martin F."/>
            <person name="Perotto S."/>
        </authorList>
    </citation>
    <scope>NUCLEOTIDE SEQUENCE [LARGE SCALE GENOMIC DNA]</scope>
    <source>
        <strain evidence="9 10">UAMH 7357</strain>
    </source>
</reference>
<proteinExistence type="inferred from homology"/>
<gene>
    <name evidence="9" type="ORF">NA56DRAFT_670261</name>
</gene>
<keyword evidence="10" id="KW-1185">Reference proteome</keyword>
<comment type="similarity">
    <text evidence="6">Belongs to the class I-like SAM-binding methyltransferase superfamily. Cation-dependent O-methyltransferase family.</text>
</comment>
<dbReference type="PANTHER" id="PTHR43836:SF2">
    <property type="entry name" value="CATECHOL O-METHYLTRANSFERASE 1-RELATED"/>
    <property type="match status" value="1"/>
</dbReference>
<dbReference type="GO" id="GO:0008171">
    <property type="term" value="F:O-methyltransferase activity"/>
    <property type="evidence" value="ECO:0007669"/>
    <property type="project" value="InterPro"/>
</dbReference>
<dbReference type="EC" id="2.1.1.6" evidence="1"/>
<keyword evidence="4" id="KW-0949">S-adenosyl-L-methionine</keyword>
<dbReference type="Proteomes" id="UP000235672">
    <property type="component" value="Unassembled WGS sequence"/>
</dbReference>
<feature type="transmembrane region" description="Helical" evidence="8">
    <location>
        <begin position="728"/>
        <end position="750"/>
    </location>
</feature>
<evidence type="ECO:0000256" key="1">
    <source>
        <dbReference type="ARBA" id="ARBA00012880"/>
    </source>
</evidence>
<dbReference type="InterPro" id="IPR002935">
    <property type="entry name" value="SAM_O-MeTrfase"/>
</dbReference>
<evidence type="ECO:0000256" key="5">
    <source>
        <dbReference type="ARBA" id="ARBA00022939"/>
    </source>
</evidence>
<dbReference type="Gene3D" id="3.40.50.20">
    <property type="match status" value="1"/>
</dbReference>
<dbReference type="InterPro" id="IPR029063">
    <property type="entry name" value="SAM-dependent_MTases_sf"/>
</dbReference>
<keyword evidence="5" id="KW-0128">Catecholamine metabolism</keyword>
<evidence type="ECO:0000313" key="10">
    <source>
        <dbReference type="Proteomes" id="UP000235672"/>
    </source>
</evidence>
<evidence type="ECO:0000256" key="3">
    <source>
        <dbReference type="ARBA" id="ARBA00022679"/>
    </source>
</evidence>
<organism evidence="9 10">
    <name type="scientific">Hyaloscypha hepaticicola</name>
    <dbReference type="NCBI Taxonomy" id="2082293"/>
    <lineage>
        <taxon>Eukaryota</taxon>
        <taxon>Fungi</taxon>
        <taxon>Dikarya</taxon>
        <taxon>Ascomycota</taxon>
        <taxon>Pezizomycotina</taxon>
        <taxon>Leotiomycetes</taxon>
        <taxon>Helotiales</taxon>
        <taxon>Hyaloscyphaceae</taxon>
        <taxon>Hyaloscypha</taxon>
    </lineage>
</organism>
<evidence type="ECO:0000256" key="7">
    <source>
        <dbReference type="SAM" id="MobiDB-lite"/>
    </source>
</evidence>
<feature type="transmembrane region" description="Helical" evidence="8">
    <location>
        <begin position="770"/>
        <end position="794"/>
    </location>
</feature>
<dbReference type="GO" id="GO:0032259">
    <property type="term" value="P:methylation"/>
    <property type="evidence" value="ECO:0007669"/>
    <property type="project" value="UniProtKB-KW"/>
</dbReference>
<protein>
    <recommendedName>
        <fullName evidence="1">catechol O-methyltransferase</fullName>
        <ecNumber evidence="1">2.1.1.6</ecNumber>
    </recommendedName>
</protein>
<keyword evidence="8" id="KW-1133">Transmembrane helix</keyword>
<dbReference type="PROSITE" id="PS51682">
    <property type="entry name" value="SAM_OMT_I"/>
    <property type="match status" value="1"/>
</dbReference>
<keyword evidence="8" id="KW-0472">Membrane</keyword>
<sequence length="808" mass="90675">MPHFDEKKAYAAQEDVFFDDGREEELVEFVKSKESSVRDSPSAVLSAIDEFGRTQKYLMNVGEDKGRIVTDLIREVKPATMLELGGYCGYSTILFADALRSAGGKKYYSLERSPKFATVIKTLVEIAGLSDVVEMIVGPSDEGIRILHVSGKITRIDMMFLDHYKPAYTTDLKLCESLGLIQKGTILAADNVIKPGNPPYLEYVRASVEEKRKWLVELRKKDTENFPGKAASQYGHIEDLSLEVKGNPEIVYESRLVNSFEPTGVPLPAAKMPLNASSPTFLHLLQNLTLILLSLLFTPLLTLITILSTLLSRFHPKTQQLPKTILVTGLGMSKGLIIARALHLAGHTVHGADFEPWYLPVSGRFSRSLTRFRRLTSPHPSQNGVGMERYIDSLLTIIKKENVDLWISCSGVASAIEDGEAKEVVERETGCKAVQFDMEITGRLHEKDRFIEGTRDLGLNVPETYPVRFVEDALAVLYPTSPSSRKDQPPSPPPSPEKEEKEKGQTEKKYILKFTGTDDTIRADMTLLPLPSRQETSSHISTLSPSPTRSFVLQQFIPGPEYCTHSLCIRGRILLFTACRSSELLMHYRPLSPSSPLFKAFLKYTQIYAEKMGREFTGHFSIDFLVDSSAVGLDESASGLSGKGEGKGKNADVDDLMSTIYPIECNPRAHTAAVLFSSLHSEVADAYLSLLSDSSPSSFSHSQKREVIMPSPSTPGYYWIGHDLITRILLPILYLLQVKVGISDVVASWLEFRDHLLYWKDGTYEIWDPWPFWWLYVVYWPGMFWISIFTGNWWSRCNVSTTKLFRCS</sequence>
<evidence type="ECO:0000256" key="6">
    <source>
        <dbReference type="ARBA" id="ARBA00023453"/>
    </source>
</evidence>